<evidence type="ECO:0000256" key="1">
    <source>
        <dbReference type="PROSITE-ProRule" id="PRU00339"/>
    </source>
</evidence>
<feature type="repeat" description="TPR" evidence="1">
    <location>
        <begin position="172"/>
        <end position="205"/>
    </location>
</feature>
<dbReference type="OrthoDB" id="9991317at2759"/>
<dbReference type="EMBL" id="BSXU01001405">
    <property type="protein sequence ID" value="GMG27094.1"/>
    <property type="molecule type" value="Genomic_DNA"/>
</dbReference>
<proteinExistence type="predicted"/>
<evidence type="ECO:0000313" key="4">
    <source>
        <dbReference type="Proteomes" id="UP001165063"/>
    </source>
</evidence>
<organism evidence="3 4">
    <name type="scientific">Ambrosiozyma monospora</name>
    <name type="common">Yeast</name>
    <name type="synonym">Endomycopsis monosporus</name>
    <dbReference type="NCBI Taxonomy" id="43982"/>
    <lineage>
        <taxon>Eukaryota</taxon>
        <taxon>Fungi</taxon>
        <taxon>Dikarya</taxon>
        <taxon>Ascomycota</taxon>
        <taxon>Saccharomycotina</taxon>
        <taxon>Pichiomycetes</taxon>
        <taxon>Pichiales</taxon>
        <taxon>Pichiaceae</taxon>
        <taxon>Ambrosiozyma</taxon>
    </lineage>
</organism>
<comment type="caution">
    <text evidence="3">The sequence shown here is derived from an EMBL/GenBank/DDBJ whole genome shotgun (WGS) entry which is preliminary data.</text>
</comment>
<gene>
    <name evidence="3" type="ORF">Amon01_000338500</name>
</gene>
<feature type="compositionally biased region" description="Acidic residues" evidence="2">
    <location>
        <begin position="63"/>
        <end position="99"/>
    </location>
</feature>
<dbReference type="InterPro" id="IPR011990">
    <property type="entry name" value="TPR-like_helical_dom_sf"/>
</dbReference>
<keyword evidence="1" id="KW-0802">TPR repeat</keyword>
<dbReference type="Gene3D" id="1.25.40.10">
    <property type="entry name" value="Tetratricopeptide repeat domain"/>
    <property type="match status" value="1"/>
</dbReference>
<dbReference type="AlphaFoldDB" id="A0A9W6YWC3"/>
<dbReference type="InterPro" id="IPR019734">
    <property type="entry name" value="TPR_rpt"/>
</dbReference>
<name>A0A9W6YWC3_AMBMO</name>
<dbReference type="Pfam" id="PF13431">
    <property type="entry name" value="TPR_17"/>
    <property type="match status" value="1"/>
</dbReference>
<keyword evidence="4" id="KW-1185">Reference proteome</keyword>
<evidence type="ECO:0000313" key="3">
    <source>
        <dbReference type="EMBL" id="GMG27094.1"/>
    </source>
</evidence>
<feature type="compositionally biased region" description="Acidic residues" evidence="2">
    <location>
        <begin position="109"/>
        <end position="129"/>
    </location>
</feature>
<sequence length="283" mass="32535">MSDVSMDADDTFDGLIDEKTTQRLRELLDSDNEGEEAVLFSDDEGDEEEYPRVSESESGVNEYEYDEEEDEADDSDEEGAEDYAEGSEDETGDNEEEDASTSLARLGFDEDEDEDEYHQDASESEEDEDFMFRNALREATNFKVKNKKGAKKKGGLAALRRRVRRNEPPPEVKLKLSEANEAFVRNDFQAALDLYQEVVKIDPNNFSAYKTLGEIYRVQGNYTKCSNFWLLAAHIHPWDFEFWRTLAELSVELGHQRQALYCYTKAVQKSSEELSRAFYTSEL</sequence>
<dbReference type="PANTHER" id="PTHR23082">
    <property type="entry name" value="TRANSCRIPTION INITIATION FACTOR IIIC TFIIIC , POLYPEPTIDE 3-RELATED"/>
    <property type="match status" value="1"/>
</dbReference>
<dbReference type="SMART" id="SM00028">
    <property type="entry name" value="TPR"/>
    <property type="match status" value="3"/>
</dbReference>
<dbReference type="GO" id="GO:0000127">
    <property type="term" value="C:transcription factor TFIIIC complex"/>
    <property type="evidence" value="ECO:0007669"/>
    <property type="project" value="TreeGrafter"/>
</dbReference>
<dbReference type="InterPro" id="IPR039340">
    <property type="entry name" value="Tfc4/TFIIIC-102/Sfc4"/>
</dbReference>
<reference evidence="3" key="1">
    <citation type="submission" date="2023-04" db="EMBL/GenBank/DDBJ databases">
        <title>Ambrosiozyma monospora NBRC 1965.</title>
        <authorList>
            <person name="Ichikawa N."/>
            <person name="Sato H."/>
            <person name="Tonouchi N."/>
        </authorList>
    </citation>
    <scope>NUCLEOTIDE SEQUENCE</scope>
    <source>
        <strain evidence="3">NBRC 1965</strain>
    </source>
</reference>
<protein>
    <submittedName>
        <fullName evidence="3">Unnamed protein product</fullName>
    </submittedName>
</protein>
<evidence type="ECO:0000256" key="2">
    <source>
        <dbReference type="SAM" id="MobiDB-lite"/>
    </source>
</evidence>
<dbReference type="PROSITE" id="PS50005">
    <property type="entry name" value="TPR"/>
    <property type="match status" value="1"/>
</dbReference>
<feature type="compositionally biased region" description="Acidic residues" evidence="2">
    <location>
        <begin position="29"/>
        <end position="49"/>
    </location>
</feature>
<accession>A0A9W6YWC3</accession>
<dbReference type="PANTHER" id="PTHR23082:SF0">
    <property type="entry name" value="GENERAL TRANSCRIPTION FACTOR 3C POLYPEPTIDE 3"/>
    <property type="match status" value="1"/>
</dbReference>
<dbReference type="Proteomes" id="UP001165063">
    <property type="component" value="Unassembled WGS sequence"/>
</dbReference>
<feature type="region of interest" description="Disordered" evidence="2">
    <location>
        <begin position="1"/>
        <end position="129"/>
    </location>
</feature>
<feature type="compositionally biased region" description="Acidic residues" evidence="2">
    <location>
        <begin position="1"/>
        <end position="12"/>
    </location>
</feature>
<dbReference type="SUPFAM" id="SSF48452">
    <property type="entry name" value="TPR-like"/>
    <property type="match status" value="1"/>
</dbReference>
<feature type="compositionally biased region" description="Basic and acidic residues" evidence="2">
    <location>
        <begin position="16"/>
        <end position="28"/>
    </location>
</feature>
<dbReference type="GO" id="GO:0006383">
    <property type="term" value="P:transcription by RNA polymerase III"/>
    <property type="evidence" value="ECO:0007669"/>
    <property type="project" value="InterPro"/>
</dbReference>